<feature type="domain" description="SHSP" evidence="4">
    <location>
        <begin position="1"/>
        <end position="111"/>
    </location>
</feature>
<dbReference type="CDD" id="cd06464">
    <property type="entry name" value="ACD_sHsps-like"/>
    <property type="match status" value="1"/>
</dbReference>
<dbReference type="GeneID" id="63822294"/>
<evidence type="ECO:0000256" key="3">
    <source>
        <dbReference type="SAM" id="MobiDB-lite"/>
    </source>
</evidence>
<protein>
    <recommendedName>
        <fullName evidence="4">SHSP domain-containing protein</fullName>
    </recommendedName>
</protein>
<dbReference type="OrthoDB" id="1431247at2759"/>
<dbReference type="SUPFAM" id="SSF49764">
    <property type="entry name" value="HSP20-like chaperones"/>
    <property type="match status" value="1"/>
</dbReference>
<evidence type="ECO:0000256" key="2">
    <source>
        <dbReference type="RuleBase" id="RU003616"/>
    </source>
</evidence>
<proteinExistence type="inferred from homology"/>
<reference evidence="5 6" key="1">
    <citation type="journal article" date="2016" name="Mol. Biol. Evol.">
        <title>Comparative Genomics of Early-Diverging Mushroom-Forming Fungi Provides Insights into the Origins of Lignocellulose Decay Capabilities.</title>
        <authorList>
            <person name="Nagy L.G."/>
            <person name="Riley R."/>
            <person name="Tritt A."/>
            <person name="Adam C."/>
            <person name="Daum C."/>
            <person name="Floudas D."/>
            <person name="Sun H."/>
            <person name="Yadav J.S."/>
            <person name="Pangilinan J."/>
            <person name="Larsson K.H."/>
            <person name="Matsuura K."/>
            <person name="Barry K."/>
            <person name="Labutti K."/>
            <person name="Kuo R."/>
            <person name="Ohm R.A."/>
            <person name="Bhattacharya S.S."/>
            <person name="Shirouzu T."/>
            <person name="Yoshinaga Y."/>
            <person name="Martin F.M."/>
            <person name="Grigoriev I.V."/>
            <person name="Hibbett D.S."/>
        </authorList>
    </citation>
    <scope>NUCLEOTIDE SEQUENCE [LARGE SCALE GENOMIC DNA]</scope>
    <source>
        <strain evidence="5 6">93-53</strain>
    </source>
</reference>
<evidence type="ECO:0000259" key="4">
    <source>
        <dbReference type="PROSITE" id="PS01031"/>
    </source>
</evidence>
<evidence type="ECO:0000313" key="5">
    <source>
        <dbReference type="EMBL" id="KZT00183.1"/>
    </source>
</evidence>
<name>A0A165B430_9APHY</name>
<accession>A0A165B430</accession>
<dbReference type="PROSITE" id="PS01031">
    <property type="entry name" value="SHSP"/>
    <property type="match status" value="1"/>
</dbReference>
<feature type="compositionally biased region" description="Basic and acidic residues" evidence="3">
    <location>
        <begin position="109"/>
        <end position="120"/>
    </location>
</feature>
<feature type="non-terminal residue" evidence="5">
    <location>
        <position position="1"/>
    </location>
</feature>
<dbReference type="Pfam" id="PF00011">
    <property type="entry name" value="HSP20"/>
    <property type="match status" value="1"/>
</dbReference>
<keyword evidence="6" id="KW-1185">Reference proteome</keyword>
<comment type="similarity">
    <text evidence="1 2">Belongs to the small heat shock protein (HSP20) family.</text>
</comment>
<feature type="region of interest" description="Disordered" evidence="3">
    <location>
        <begin position="92"/>
        <end position="120"/>
    </location>
</feature>
<dbReference type="InterPro" id="IPR008978">
    <property type="entry name" value="HSP20-like_chaperone"/>
</dbReference>
<dbReference type="EMBL" id="KV427693">
    <property type="protein sequence ID" value="KZT00183.1"/>
    <property type="molecule type" value="Genomic_DNA"/>
</dbReference>
<dbReference type="InterPro" id="IPR002068">
    <property type="entry name" value="A-crystallin/Hsp20_dom"/>
</dbReference>
<evidence type="ECO:0000256" key="1">
    <source>
        <dbReference type="PROSITE-ProRule" id="PRU00285"/>
    </source>
</evidence>
<dbReference type="RefSeq" id="XP_040757923.1">
    <property type="nucleotide sequence ID" value="XM_040905264.1"/>
</dbReference>
<dbReference type="STRING" id="1314785.A0A165B430"/>
<evidence type="ECO:0000313" key="6">
    <source>
        <dbReference type="Proteomes" id="UP000076871"/>
    </source>
</evidence>
<dbReference type="InParanoid" id="A0A165B430"/>
<gene>
    <name evidence="5" type="ORF">LAESUDRAFT_666683</name>
</gene>
<organism evidence="5 6">
    <name type="scientific">Laetiporus sulphureus 93-53</name>
    <dbReference type="NCBI Taxonomy" id="1314785"/>
    <lineage>
        <taxon>Eukaryota</taxon>
        <taxon>Fungi</taxon>
        <taxon>Dikarya</taxon>
        <taxon>Basidiomycota</taxon>
        <taxon>Agaricomycotina</taxon>
        <taxon>Agaricomycetes</taxon>
        <taxon>Polyporales</taxon>
        <taxon>Laetiporus</taxon>
    </lineage>
</organism>
<sequence>RMDLFDDPSSPRIVATLELPGLKQSDMSVRVEDNHLVPSTSPAASEPPNLPRGYTMQQIKYGLFRKVIGLPAGIQTGHIKASLAEGMLTISWPRNPSAEPLSDDAPDTDVSHDVSAEGDQ</sequence>
<dbReference type="Gene3D" id="2.60.40.790">
    <property type="match status" value="1"/>
</dbReference>
<dbReference type="Proteomes" id="UP000076871">
    <property type="component" value="Unassembled WGS sequence"/>
</dbReference>
<dbReference type="AlphaFoldDB" id="A0A165B430"/>